<feature type="transmembrane region" description="Helical" evidence="7">
    <location>
        <begin position="424"/>
        <end position="445"/>
    </location>
</feature>
<dbReference type="InterPro" id="IPR002528">
    <property type="entry name" value="MATE_fam"/>
</dbReference>
<keyword evidence="6 7" id="KW-0472">Membrane</keyword>
<evidence type="ECO:0000313" key="9">
    <source>
        <dbReference type="Proteomes" id="UP000525652"/>
    </source>
</evidence>
<gene>
    <name evidence="8" type="ORF">H5P30_12290</name>
</gene>
<proteinExistence type="predicted"/>
<keyword evidence="5 7" id="KW-1133">Transmembrane helix</keyword>
<feature type="transmembrane region" description="Helical" evidence="7">
    <location>
        <begin position="395"/>
        <end position="412"/>
    </location>
</feature>
<dbReference type="InterPro" id="IPR052031">
    <property type="entry name" value="Membrane_Transporter-Flippase"/>
</dbReference>
<feature type="transmembrane region" description="Helical" evidence="7">
    <location>
        <begin position="139"/>
        <end position="160"/>
    </location>
</feature>
<comment type="subcellular location">
    <subcellularLocation>
        <location evidence="1">Cell membrane</location>
        <topology evidence="1">Multi-pass membrane protein</topology>
    </subcellularLocation>
</comment>
<feature type="transmembrane region" description="Helical" evidence="7">
    <location>
        <begin position="244"/>
        <end position="270"/>
    </location>
</feature>
<keyword evidence="4 7" id="KW-0812">Transmembrane</keyword>
<feature type="transmembrane region" description="Helical" evidence="7">
    <location>
        <begin position="200"/>
        <end position="223"/>
    </location>
</feature>
<dbReference type="AlphaFoldDB" id="A0A7X1E4H7"/>
<feature type="transmembrane region" description="Helical" evidence="7">
    <location>
        <begin position="96"/>
        <end position="119"/>
    </location>
</feature>
<keyword evidence="9" id="KW-1185">Reference proteome</keyword>
<evidence type="ECO:0000256" key="1">
    <source>
        <dbReference type="ARBA" id="ARBA00004651"/>
    </source>
</evidence>
<evidence type="ECO:0000256" key="5">
    <source>
        <dbReference type="ARBA" id="ARBA00022989"/>
    </source>
</evidence>
<dbReference type="GO" id="GO:0042910">
    <property type="term" value="F:xenobiotic transmembrane transporter activity"/>
    <property type="evidence" value="ECO:0007669"/>
    <property type="project" value="InterPro"/>
</dbReference>
<sequence length="455" mass="49314">MPSEPKSTPRLIRRPVYSTLWRMALPMLGGTFAMNAFNLADTWFVAKLGTVPLAAMGFSFPVVMLLITLALGLGMGATTVISQALGASDHERAKRLTTHAIILCILIVVFVSVVGLLTIEPVFRALGAGPEVMPAIRGYMQVWYLGVIFLVIPMVANNIIRATGDTIRPSIIMGVTSVLNIFLDPIFIFGFAFIPEMGIQGAALATVLSRAVSCVAALWILIHQYDLITFSRLRWANIWNSWKAVMRIGLPSTVTQVLMPIAGAIITWLLARHGPAAVAAAGVAGRLEMFAFMVPMALGISLVPFVGQNFGAGRLDRVKEGMFYGNTFAFGYGLIIAVVFWIFAPQIGGLFSQDEAVIGVLTQYMRIIPVGYGLLEIQRYSGFLMNGINKPMQSLWLNALRIIVLLIPLSLLGDKFLGLTGIFWGRLIADVVSGTVGLVWAIALLRKVSAEKNAG</sequence>
<organism evidence="8 9">
    <name type="scientific">Puniceicoccus vermicola</name>
    <dbReference type="NCBI Taxonomy" id="388746"/>
    <lineage>
        <taxon>Bacteria</taxon>
        <taxon>Pseudomonadati</taxon>
        <taxon>Verrucomicrobiota</taxon>
        <taxon>Opitutia</taxon>
        <taxon>Puniceicoccales</taxon>
        <taxon>Puniceicoccaceae</taxon>
        <taxon>Puniceicoccus</taxon>
    </lineage>
</organism>
<protein>
    <submittedName>
        <fullName evidence="8">MATE family efflux transporter</fullName>
    </submittedName>
</protein>
<feature type="transmembrane region" description="Helical" evidence="7">
    <location>
        <begin position="290"/>
        <end position="311"/>
    </location>
</feature>
<feature type="transmembrane region" description="Helical" evidence="7">
    <location>
        <begin position="323"/>
        <end position="344"/>
    </location>
</feature>
<dbReference type="PANTHER" id="PTHR43549">
    <property type="entry name" value="MULTIDRUG RESISTANCE PROTEIN YPNP-RELATED"/>
    <property type="match status" value="1"/>
</dbReference>
<evidence type="ECO:0000313" key="8">
    <source>
        <dbReference type="EMBL" id="MBC2602555.1"/>
    </source>
</evidence>
<feature type="transmembrane region" description="Helical" evidence="7">
    <location>
        <begin position="20"/>
        <end position="40"/>
    </location>
</feature>
<dbReference type="PANTHER" id="PTHR43549:SF3">
    <property type="entry name" value="MULTIDRUG RESISTANCE PROTEIN YPNP-RELATED"/>
    <property type="match status" value="1"/>
</dbReference>
<dbReference type="EMBL" id="JACHVA010000101">
    <property type="protein sequence ID" value="MBC2602555.1"/>
    <property type="molecule type" value="Genomic_DNA"/>
</dbReference>
<evidence type="ECO:0000256" key="3">
    <source>
        <dbReference type="ARBA" id="ARBA00022475"/>
    </source>
</evidence>
<dbReference type="GO" id="GO:0005886">
    <property type="term" value="C:plasma membrane"/>
    <property type="evidence" value="ECO:0007669"/>
    <property type="project" value="UniProtKB-SubCell"/>
</dbReference>
<dbReference type="Pfam" id="PF01554">
    <property type="entry name" value="MatE"/>
    <property type="match status" value="2"/>
</dbReference>
<comment type="caution">
    <text evidence="8">The sequence shown here is derived from an EMBL/GenBank/DDBJ whole genome shotgun (WGS) entry which is preliminary data.</text>
</comment>
<keyword evidence="3" id="KW-1003">Cell membrane</keyword>
<dbReference type="NCBIfam" id="TIGR00797">
    <property type="entry name" value="matE"/>
    <property type="match status" value="1"/>
</dbReference>
<dbReference type="GO" id="GO:0015297">
    <property type="term" value="F:antiporter activity"/>
    <property type="evidence" value="ECO:0007669"/>
    <property type="project" value="InterPro"/>
</dbReference>
<dbReference type="RefSeq" id="WP_185693223.1">
    <property type="nucleotide sequence ID" value="NZ_JACHVA010000101.1"/>
</dbReference>
<dbReference type="Proteomes" id="UP000525652">
    <property type="component" value="Unassembled WGS sequence"/>
</dbReference>
<evidence type="ECO:0000256" key="2">
    <source>
        <dbReference type="ARBA" id="ARBA00022448"/>
    </source>
</evidence>
<feature type="transmembrane region" description="Helical" evidence="7">
    <location>
        <begin position="172"/>
        <end position="194"/>
    </location>
</feature>
<reference evidence="8 9" key="1">
    <citation type="submission" date="2020-07" db="EMBL/GenBank/DDBJ databases">
        <authorList>
            <person name="Feng X."/>
        </authorList>
    </citation>
    <scope>NUCLEOTIDE SEQUENCE [LARGE SCALE GENOMIC DNA]</scope>
    <source>
        <strain evidence="8 9">JCM14086</strain>
    </source>
</reference>
<evidence type="ECO:0000256" key="6">
    <source>
        <dbReference type="ARBA" id="ARBA00023136"/>
    </source>
</evidence>
<accession>A0A7X1E4H7</accession>
<feature type="transmembrane region" description="Helical" evidence="7">
    <location>
        <begin position="60"/>
        <end position="84"/>
    </location>
</feature>
<name>A0A7X1E4H7_9BACT</name>
<keyword evidence="2" id="KW-0813">Transport</keyword>
<feature type="transmembrane region" description="Helical" evidence="7">
    <location>
        <begin position="356"/>
        <end position="375"/>
    </location>
</feature>
<dbReference type="PIRSF" id="PIRSF006603">
    <property type="entry name" value="DinF"/>
    <property type="match status" value="1"/>
</dbReference>
<evidence type="ECO:0000256" key="4">
    <source>
        <dbReference type="ARBA" id="ARBA00022692"/>
    </source>
</evidence>
<evidence type="ECO:0000256" key="7">
    <source>
        <dbReference type="SAM" id="Phobius"/>
    </source>
</evidence>
<dbReference type="InterPro" id="IPR048279">
    <property type="entry name" value="MdtK-like"/>
</dbReference>